<dbReference type="NCBIfam" id="NF003315">
    <property type="entry name" value="PRK04323.1"/>
    <property type="match status" value="1"/>
</dbReference>
<dbReference type="Proteomes" id="UP000292927">
    <property type="component" value="Unassembled WGS sequence"/>
</dbReference>
<name>A0A4Q7P2I7_9FIRM</name>
<dbReference type="AlphaFoldDB" id="A0A4Q7P2I7"/>
<evidence type="ECO:0000313" key="2">
    <source>
        <dbReference type="Proteomes" id="UP000292927"/>
    </source>
</evidence>
<dbReference type="RefSeq" id="WP_130435875.1">
    <property type="nucleotide sequence ID" value="NZ_SGXF01000006.1"/>
</dbReference>
<gene>
    <name evidence="1" type="ORF">EV209_2615</name>
</gene>
<dbReference type="InterPro" id="IPR007169">
    <property type="entry name" value="RemA-like"/>
</dbReference>
<reference evidence="1 2" key="1">
    <citation type="submission" date="2019-02" db="EMBL/GenBank/DDBJ databases">
        <title>Genomic Encyclopedia of Type Strains, Phase IV (KMG-IV): sequencing the most valuable type-strain genomes for metagenomic binning, comparative biology and taxonomic classification.</title>
        <authorList>
            <person name="Goeker M."/>
        </authorList>
    </citation>
    <scope>NUCLEOTIDE SEQUENCE [LARGE SCALE GENOMIC DNA]</scope>
    <source>
        <strain evidence="1 2">DSM 29486</strain>
    </source>
</reference>
<evidence type="ECO:0000313" key="1">
    <source>
        <dbReference type="EMBL" id="RZS92872.1"/>
    </source>
</evidence>
<sequence>MFINIGFGNYINSDQIISVSRADSAPMKRLVQNAKDHGTAVDATQGRKTKSIIMTNGGYAVLSALLPETIAGRFRDNETIEETRGDCDEA</sequence>
<comment type="caution">
    <text evidence="1">The sequence shown here is derived from an EMBL/GenBank/DDBJ whole genome shotgun (WGS) entry which is preliminary data.</text>
</comment>
<dbReference type="OrthoDB" id="5432174at2"/>
<accession>A0A4Q7P2I7</accession>
<keyword evidence="2" id="KW-1185">Reference proteome</keyword>
<dbReference type="Pfam" id="PF04025">
    <property type="entry name" value="RemA-like"/>
    <property type="match status" value="1"/>
</dbReference>
<protein>
    <recommendedName>
        <fullName evidence="3">Regulatory protein</fullName>
    </recommendedName>
</protein>
<dbReference type="PANTHER" id="PTHR38449">
    <property type="entry name" value="REGULATORY PROTEIN TM_1690-RELATED"/>
    <property type="match status" value="1"/>
</dbReference>
<organism evidence="1 2">
    <name type="scientific">Cuneatibacter caecimuris</name>
    <dbReference type="NCBI Taxonomy" id="1796618"/>
    <lineage>
        <taxon>Bacteria</taxon>
        <taxon>Bacillati</taxon>
        <taxon>Bacillota</taxon>
        <taxon>Clostridia</taxon>
        <taxon>Lachnospirales</taxon>
        <taxon>Lachnospiraceae</taxon>
        <taxon>Cuneatibacter</taxon>
    </lineage>
</organism>
<dbReference type="EMBL" id="SGXF01000006">
    <property type="protein sequence ID" value="RZS92872.1"/>
    <property type="molecule type" value="Genomic_DNA"/>
</dbReference>
<evidence type="ECO:0008006" key="3">
    <source>
        <dbReference type="Google" id="ProtNLM"/>
    </source>
</evidence>
<dbReference type="PANTHER" id="PTHR38449:SF1">
    <property type="entry name" value="REGULATORY PROTEIN SSL2874-RELATED"/>
    <property type="match status" value="1"/>
</dbReference>
<proteinExistence type="predicted"/>